<dbReference type="GO" id="GO:0042254">
    <property type="term" value="P:ribosome biogenesis"/>
    <property type="evidence" value="ECO:0007669"/>
    <property type="project" value="InterPro"/>
</dbReference>
<sequence>MLSVDEIKKQCKAVLGSNGKKHSNCLVRLLQLYGEMSLNGGDIEHETELRYLTISLSRVYAKLFAAGWLSLSKGSDDKQKQFTEWCRKTYMNYKSKLLVCISSIPVENSLGIDCVDAYMRMLEQEATYFASSAEVPFFPNKTLKKLVVALLRCEYANEVSGRTGESKNALWLYFVDNYYKKYVDVQFYTQAELVDSFPTSSSVAAKWLSMCNHDNHYDDESADLEVFVPNPPSAMENESKFKSNFERNWLYILGLRDLSTEQHKTILLIIHKRITPHFQNPTRLMDFMTDSYDLDNDVIPILALNGLFDLMQRYNLEYPNFYAKLYRLLTPKLMHVKFRSRFFRLMDLFLSSTHISSNLVASFIKKLARLSLDAPPAAVVSIIPFVYNLIKKHPTCMIMLHNPSYIRDPFSTIETQQELRSRIANYKDPFDDNEKNPEITGAIRSSLWELEAMMSHYHPNVATLAKVFKQPFLKHSYNMEDFLDWSFDSLLAAESSRNMKVLPSLEYEQFDTIFGGYIQSVKW</sequence>
<dbReference type="GO" id="GO:0032040">
    <property type="term" value="C:small-subunit processome"/>
    <property type="evidence" value="ECO:0007669"/>
    <property type="project" value="TreeGrafter"/>
</dbReference>
<dbReference type="GO" id="GO:0030692">
    <property type="term" value="C:Noc4p-Nop14p complex"/>
    <property type="evidence" value="ECO:0007669"/>
    <property type="project" value="TreeGrafter"/>
</dbReference>
<evidence type="ECO:0000256" key="1">
    <source>
        <dbReference type="ARBA" id="ARBA00007797"/>
    </source>
</evidence>
<dbReference type="InterPro" id="IPR027193">
    <property type="entry name" value="Noc4"/>
</dbReference>
<accession>A0A120K2L9</accession>
<evidence type="ECO:0000259" key="2">
    <source>
        <dbReference type="Pfam" id="PF03914"/>
    </source>
</evidence>
<dbReference type="GeneID" id="28725270"/>
<dbReference type="OrthoDB" id="10263185at2759"/>
<dbReference type="Pfam" id="PF03914">
    <property type="entry name" value="CBF"/>
    <property type="match status" value="1"/>
</dbReference>
<keyword evidence="4" id="KW-1185">Reference proteome</keyword>
<dbReference type="AlphaFoldDB" id="A0A120K2L9"/>
<name>A0A120K2L9_9SACH</name>
<comment type="similarity">
    <text evidence="1">Belongs to the CBF/MAK21 family.</text>
</comment>
<dbReference type="Proteomes" id="UP000243052">
    <property type="component" value="Chromosome vi"/>
</dbReference>
<evidence type="ECO:0000313" key="4">
    <source>
        <dbReference type="Proteomes" id="UP000243052"/>
    </source>
</evidence>
<protein>
    <submittedName>
        <fullName evidence="3">HFR092Cp</fullName>
    </submittedName>
</protein>
<dbReference type="STRING" id="45286.A0A120K2L9"/>
<dbReference type="RefSeq" id="XP_017988943.1">
    <property type="nucleotide sequence ID" value="XM_018133454.1"/>
</dbReference>
<organism evidence="3 4">
    <name type="scientific">Eremothecium sinecaudum</name>
    <dbReference type="NCBI Taxonomy" id="45286"/>
    <lineage>
        <taxon>Eukaryota</taxon>
        <taxon>Fungi</taxon>
        <taxon>Dikarya</taxon>
        <taxon>Ascomycota</taxon>
        <taxon>Saccharomycotina</taxon>
        <taxon>Saccharomycetes</taxon>
        <taxon>Saccharomycetales</taxon>
        <taxon>Saccharomycetaceae</taxon>
        <taxon>Eremothecium</taxon>
    </lineage>
</organism>
<evidence type="ECO:0000313" key="3">
    <source>
        <dbReference type="EMBL" id="AMD21947.1"/>
    </source>
</evidence>
<proteinExistence type="inferred from homology"/>
<dbReference type="InterPro" id="IPR005612">
    <property type="entry name" value="CCAAT-binding_factor"/>
</dbReference>
<dbReference type="EMBL" id="CP014246">
    <property type="protein sequence ID" value="AMD21947.1"/>
    <property type="molecule type" value="Genomic_DNA"/>
</dbReference>
<dbReference type="PANTHER" id="PTHR12455:SF0">
    <property type="entry name" value="NUCLEOLAR COMPLEX PROTEIN 4 HOMOLOG"/>
    <property type="match status" value="1"/>
</dbReference>
<gene>
    <name evidence="3" type="ORF">AW171_hschr63945</name>
</gene>
<feature type="domain" description="CCAAT-binding factor" evidence="2">
    <location>
        <begin position="301"/>
        <end position="465"/>
    </location>
</feature>
<dbReference type="PANTHER" id="PTHR12455">
    <property type="entry name" value="NUCLEOLAR COMPLEX PROTEIN 4"/>
    <property type="match status" value="1"/>
</dbReference>
<reference evidence="3 4" key="1">
    <citation type="submission" date="2016-01" db="EMBL/GenBank/DDBJ databases">
        <title>Genome sequence of the yeast Holleya sinecauda.</title>
        <authorList>
            <person name="Dietrich F.S."/>
        </authorList>
    </citation>
    <scope>NUCLEOTIDE SEQUENCE [LARGE SCALE GENOMIC DNA]</scope>
    <source>
        <strain evidence="3 4">ATCC 58844</strain>
    </source>
</reference>